<gene>
    <name evidence="1" type="ORF">H0A62_11320</name>
</gene>
<evidence type="ECO:0008006" key="3">
    <source>
        <dbReference type="Google" id="ProtNLM"/>
    </source>
</evidence>
<dbReference type="OrthoDB" id="5295974at2"/>
<proteinExistence type="predicted"/>
<dbReference type="AlphaFoldDB" id="A0A853GVN2"/>
<dbReference type="EMBL" id="JACCEV010000002">
    <property type="protein sequence ID" value="NYT86197.1"/>
    <property type="molecule type" value="Genomic_DNA"/>
</dbReference>
<dbReference type="RefSeq" id="WP_130039722.1">
    <property type="nucleotide sequence ID" value="NZ_JACCEV010000002.1"/>
</dbReference>
<evidence type="ECO:0000313" key="1">
    <source>
        <dbReference type="EMBL" id="NYT86197.1"/>
    </source>
</evidence>
<keyword evidence="2" id="KW-1185">Reference proteome</keyword>
<dbReference type="Proteomes" id="UP000554144">
    <property type="component" value="Unassembled WGS sequence"/>
</dbReference>
<comment type="caution">
    <text evidence="1">The sequence shown here is derived from an EMBL/GenBank/DDBJ whole genome shotgun (WGS) entry which is preliminary data.</text>
</comment>
<protein>
    <recommendedName>
        <fullName evidence="3">Phosphoglycerate mutase</fullName>
    </recommendedName>
</protein>
<organism evidence="1 2">
    <name type="scientific">Pollutimonas harenae</name>
    <dbReference type="NCBI Taxonomy" id="657015"/>
    <lineage>
        <taxon>Bacteria</taxon>
        <taxon>Pseudomonadati</taxon>
        <taxon>Pseudomonadota</taxon>
        <taxon>Betaproteobacteria</taxon>
        <taxon>Burkholderiales</taxon>
        <taxon>Alcaligenaceae</taxon>
        <taxon>Pollutimonas</taxon>
    </lineage>
</organism>
<name>A0A853GVN2_9BURK</name>
<evidence type="ECO:0000313" key="2">
    <source>
        <dbReference type="Proteomes" id="UP000554144"/>
    </source>
</evidence>
<sequence>MRIVLPGALPDPREARELTEHLQASAPTLLGWLRQARARLIPADPAHSGCTPYELWQLLARGFQAEDEQNFATGLGPLWAQDVAEQDQPVWLVELVHVSPSRDGAALLPAAELAISAEDSVALFNSVQELFAEVGFHLSPSNTQHWRIRPPADYAPVCASPALVSITSVNDWWPQDMASRPWRRLVNEVQMLWYEHPVNQARYRQGLVPINSLWLFGGARANQLVHTPAGQGTQVYQDLQEYSIKHDWGGWLAALAQLEARVFAPLAGGKMPELILTGADRVVELTPATTLGRWAQWLPGSRNTWSHWWSPQN</sequence>
<reference evidence="1 2" key="1">
    <citation type="submission" date="2020-07" db="EMBL/GenBank/DDBJ databases">
        <title>Taxonomic revisions and descriptions of new bacterial species based on genomic comparisons in the high-G+C-content subgroup of the family Alcaligenaceae.</title>
        <authorList>
            <person name="Szabo A."/>
            <person name="Felfoldi T."/>
        </authorList>
    </citation>
    <scope>NUCLEOTIDE SEQUENCE [LARGE SCALE GENOMIC DNA]</scope>
    <source>
        <strain evidence="1 2">DSM 25667</strain>
    </source>
</reference>
<accession>A0A853GVN2</accession>